<dbReference type="InterPro" id="IPR011335">
    <property type="entry name" value="Restrct_endonuc-II-like"/>
</dbReference>
<dbReference type="OrthoDB" id="9794876at2"/>
<dbReference type="Pfam" id="PF02021">
    <property type="entry name" value="UPF0102"/>
    <property type="match status" value="1"/>
</dbReference>
<dbReference type="GO" id="GO:0003676">
    <property type="term" value="F:nucleic acid binding"/>
    <property type="evidence" value="ECO:0007669"/>
    <property type="project" value="InterPro"/>
</dbReference>
<evidence type="ECO:0000313" key="3">
    <source>
        <dbReference type="EMBL" id="SEQ94651.1"/>
    </source>
</evidence>
<gene>
    <name evidence="3" type="ORF">SAMN02982919_01462</name>
</gene>
<dbReference type="EMBL" id="FOGD01000003">
    <property type="protein sequence ID" value="SEQ94651.1"/>
    <property type="molecule type" value="Genomic_DNA"/>
</dbReference>
<proteinExistence type="inferred from homology"/>
<name>A0A1H9K671_9BURK</name>
<dbReference type="InterPro" id="IPR011856">
    <property type="entry name" value="tRNA_endonuc-like_dom_sf"/>
</dbReference>
<dbReference type="NCBIfam" id="TIGR00252">
    <property type="entry name" value="YraN family protein"/>
    <property type="match status" value="1"/>
</dbReference>
<accession>A0A1H9K671</accession>
<dbReference type="AlphaFoldDB" id="A0A1H9K671"/>
<dbReference type="STRING" id="180197.SAMN02982919_01462"/>
<evidence type="ECO:0000256" key="2">
    <source>
        <dbReference type="HAMAP-Rule" id="MF_00048"/>
    </source>
</evidence>
<protein>
    <recommendedName>
        <fullName evidence="2">UPF0102 protein SAMN02982919_01462</fullName>
    </recommendedName>
</protein>
<dbReference type="HAMAP" id="MF_00048">
    <property type="entry name" value="UPF0102"/>
    <property type="match status" value="1"/>
</dbReference>
<dbReference type="SUPFAM" id="SSF52980">
    <property type="entry name" value="Restriction endonuclease-like"/>
    <property type="match status" value="1"/>
</dbReference>
<comment type="similarity">
    <text evidence="1 2">Belongs to the UPF0102 family.</text>
</comment>
<dbReference type="RefSeq" id="WP_091455137.1">
    <property type="nucleotide sequence ID" value="NZ_FOGD01000003.1"/>
</dbReference>
<evidence type="ECO:0000313" key="4">
    <source>
        <dbReference type="Proteomes" id="UP000199766"/>
    </source>
</evidence>
<organism evidence="3 4">
    <name type="scientific">Giesbergeria anulus</name>
    <dbReference type="NCBI Taxonomy" id="180197"/>
    <lineage>
        <taxon>Bacteria</taxon>
        <taxon>Pseudomonadati</taxon>
        <taxon>Pseudomonadota</taxon>
        <taxon>Betaproteobacteria</taxon>
        <taxon>Burkholderiales</taxon>
        <taxon>Comamonadaceae</taxon>
        <taxon>Giesbergeria</taxon>
    </lineage>
</organism>
<evidence type="ECO:0000256" key="1">
    <source>
        <dbReference type="ARBA" id="ARBA00006738"/>
    </source>
</evidence>
<dbReference type="InterPro" id="IPR003509">
    <property type="entry name" value="UPF0102_YraN-like"/>
</dbReference>
<keyword evidence="3" id="KW-0540">Nuclease</keyword>
<dbReference type="PANTHER" id="PTHR34039:SF1">
    <property type="entry name" value="UPF0102 PROTEIN YRAN"/>
    <property type="match status" value="1"/>
</dbReference>
<sequence length="133" mass="14359">MEFLGKKAASAPTKSATAQQKGQAAEALALAHLQAAGLRLLARNYRTPGRGGGEIDLIVRDRDGTVVFVEVRSRSRRDFGGAGASINAAKQRRIILAARHYLMRLSTPPPCRFDAVLIDGETLQWVRAAFDAS</sequence>
<dbReference type="PANTHER" id="PTHR34039">
    <property type="entry name" value="UPF0102 PROTEIN YRAN"/>
    <property type="match status" value="1"/>
</dbReference>
<dbReference type="Proteomes" id="UP000199766">
    <property type="component" value="Unassembled WGS sequence"/>
</dbReference>
<dbReference type="GO" id="GO:0004519">
    <property type="term" value="F:endonuclease activity"/>
    <property type="evidence" value="ECO:0007669"/>
    <property type="project" value="UniProtKB-KW"/>
</dbReference>
<reference evidence="3 4" key="1">
    <citation type="submission" date="2016-10" db="EMBL/GenBank/DDBJ databases">
        <authorList>
            <person name="de Groot N.N."/>
        </authorList>
    </citation>
    <scope>NUCLEOTIDE SEQUENCE [LARGE SCALE GENOMIC DNA]</scope>
    <source>
        <strain evidence="3 4">ATCC 35958</strain>
    </source>
</reference>
<dbReference type="Gene3D" id="3.40.1350.10">
    <property type="match status" value="1"/>
</dbReference>
<dbReference type="NCBIfam" id="NF009150">
    <property type="entry name" value="PRK12497.1-3"/>
    <property type="match status" value="1"/>
</dbReference>
<keyword evidence="4" id="KW-1185">Reference proteome</keyword>
<keyword evidence="3" id="KW-0255">Endonuclease</keyword>
<keyword evidence="3" id="KW-0378">Hydrolase</keyword>